<evidence type="ECO:0000256" key="1">
    <source>
        <dbReference type="SAM" id="MobiDB-lite"/>
    </source>
</evidence>
<sequence length="150" mass="15655">MAAHTFSSAFPGVNDGFDAQRSSQALAQLYGPSVTHQFGAGTSTGYAAAFGASTSSSGPPAPPSWSPVDSAREETRRWQYHYGNNKNPTVLAPPSLSNYGSSSAAMASGSGGSAVNGEEPTLVRHKHNRVRMGVPAQQFVDVPPSYTSHQ</sequence>
<accession>A0A4Q2D126</accession>
<evidence type="ECO:0000313" key="3">
    <source>
        <dbReference type="Proteomes" id="UP000290288"/>
    </source>
</evidence>
<evidence type="ECO:0000313" key="2">
    <source>
        <dbReference type="EMBL" id="RXW11825.1"/>
    </source>
</evidence>
<dbReference type="Proteomes" id="UP000290288">
    <property type="component" value="Unassembled WGS sequence"/>
</dbReference>
<dbReference type="AlphaFoldDB" id="A0A4Q2D126"/>
<feature type="compositionally biased region" description="Low complexity" evidence="1">
    <location>
        <begin position="49"/>
        <end position="58"/>
    </location>
</feature>
<protein>
    <submittedName>
        <fullName evidence="2">Uncharacterized protein</fullName>
    </submittedName>
</protein>
<gene>
    <name evidence="2" type="ORF">EST38_g14030</name>
</gene>
<name>A0A4Q2D126_9AGAR</name>
<comment type="caution">
    <text evidence="2">The sequence shown here is derived from an EMBL/GenBank/DDBJ whole genome shotgun (WGS) entry which is preliminary data.</text>
</comment>
<feature type="region of interest" description="Disordered" evidence="1">
    <location>
        <begin position="49"/>
        <end position="118"/>
    </location>
</feature>
<proteinExistence type="predicted"/>
<organism evidence="2 3">
    <name type="scientific">Candolleomyces aberdarensis</name>
    <dbReference type="NCBI Taxonomy" id="2316362"/>
    <lineage>
        <taxon>Eukaryota</taxon>
        <taxon>Fungi</taxon>
        <taxon>Dikarya</taxon>
        <taxon>Basidiomycota</taxon>
        <taxon>Agaricomycotina</taxon>
        <taxon>Agaricomycetes</taxon>
        <taxon>Agaricomycetidae</taxon>
        <taxon>Agaricales</taxon>
        <taxon>Agaricineae</taxon>
        <taxon>Psathyrellaceae</taxon>
        <taxon>Candolleomyces</taxon>
    </lineage>
</organism>
<reference evidence="2 3" key="1">
    <citation type="submission" date="2019-01" db="EMBL/GenBank/DDBJ databases">
        <title>Draft genome sequence of Psathyrella aberdarensis IHI B618.</title>
        <authorList>
            <person name="Buettner E."/>
            <person name="Kellner H."/>
        </authorList>
    </citation>
    <scope>NUCLEOTIDE SEQUENCE [LARGE SCALE GENOMIC DNA]</scope>
    <source>
        <strain evidence="2 3">IHI B618</strain>
    </source>
</reference>
<keyword evidence="3" id="KW-1185">Reference proteome</keyword>
<dbReference type="EMBL" id="SDEE01001578">
    <property type="protein sequence ID" value="RXW11825.1"/>
    <property type="molecule type" value="Genomic_DNA"/>
</dbReference>